<accession>A0AAW1KPI8</accession>
<sequence length="103" mass="11345">MGQGSTRKAEIDIVHKKTGRNSTKNIIKNCRKCVCFKKKKATTSEENEVENEQLDATSETSPDQESVNGKSSVSSEDVEEAFISRGKVTSSGRVTKPPQRLDL</sequence>
<organism evidence="2 3">
    <name type="scientific">Popillia japonica</name>
    <name type="common">Japanese beetle</name>
    <dbReference type="NCBI Taxonomy" id="7064"/>
    <lineage>
        <taxon>Eukaryota</taxon>
        <taxon>Metazoa</taxon>
        <taxon>Ecdysozoa</taxon>
        <taxon>Arthropoda</taxon>
        <taxon>Hexapoda</taxon>
        <taxon>Insecta</taxon>
        <taxon>Pterygota</taxon>
        <taxon>Neoptera</taxon>
        <taxon>Endopterygota</taxon>
        <taxon>Coleoptera</taxon>
        <taxon>Polyphaga</taxon>
        <taxon>Scarabaeiformia</taxon>
        <taxon>Scarabaeidae</taxon>
        <taxon>Rutelinae</taxon>
        <taxon>Popillia</taxon>
    </lineage>
</organism>
<evidence type="ECO:0000256" key="1">
    <source>
        <dbReference type="SAM" id="MobiDB-lite"/>
    </source>
</evidence>
<reference evidence="2 3" key="1">
    <citation type="journal article" date="2024" name="BMC Genomics">
        <title>De novo assembly and annotation of Popillia japonica's genome with initial clues to its potential as an invasive pest.</title>
        <authorList>
            <person name="Cucini C."/>
            <person name="Boschi S."/>
            <person name="Funari R."/>
            <person name="Cardaioli E."/>
            <person name="Iannotti N."/>
            <person name="Marturano G."/>
            <person name="Paoli F."/>
            <person name="Bruttini M."/>
            <person name="Carapelli A."/>
            <person name="Frati F."/>
            <person name="Nardi F."/>
        </authorList>
    </citation>
    <scope>NUCLEOTIDE SEQUENCE [LARGE SCALE GENOMIC DNA]</scope>
    <source>
        <strain evidence="2">DMR45628</strain>
    </source>
</reference>
<dbReference type="Proteomes" id="UP001458880">
    <property type="component" value="Unassembled WGS sequence"/>
</dbReference>
<feature type="region of interest" description="Disordered" evidence="1">
    <location>
        <begin position="1"/>
        <end position="21"/>
    </location>
</feature>
<protein>
    <submittedName>
        <fullName evidence="2">Uncharacterized protein</fullName>
    </submittedName>
</protein>
<keyword evidence="3" id="KW-1185">Reference proteome</keyword>
<dbReference type="AlphaFoldDB" id="A0AAW1KPI8"/>
<evidence type="ECO:0000313" key="2">
    <source>
        <dbReference type="EMBL" id="KAK9721748.1"/>
    </source>
</evidence>
<feature type="compositionally biased region" description="Polar residues" evidence="1">
    <location>
        <begin position="54"/>
        <end position="75"/>
    </location>
</feature>
<gene>
    <name evidence="2" type="ORF">QE152_g20718</name>
</gene>
<name>A0AAW1KPI8_POPJA</name>
<comment type="caution">
    <text evidence="2">The sequence shown here is derived from an EMBL/GenBank/DDBJ whole genome shotgun (WGS) entry which is preliminary data.</text>
</comment>
<feature type="region of interest" description="Disordered" evidence="1">
    <location>
        <begin position="40"/>
        <end position="103"/>
    </location>
</feature>
<evidence type="ECO:0000313" key="3">
    <source>
        <dbReference type="Proteomes" id="UP001458880"/>
    </source>
</evidence>
<dbReference type="EMBL" id="JASPKY010000195">
    <property type="protein sequence ID" value="KAK9721748.1"/>
    <property type="molecule type" value="Genomic_DNA"/>
</dbReference>
<proteinExistence type="predicted"/>